<organism evidence="2 3">
    <name type="scientific">Mycena albidolilacea</name>
    <dbReference type="NCBI Taxonomy" id="1033008"/>
    <lineage>
        <taxon>Eukaryota</taxon>
        <taxon>Fungi</taxon>
        <taxon>Dikarya</taxon>
        <taxon>Basidiomycota</taxon>
        <taxon>Agaricomycotina</taxon>
        <taxon>Agaricomycetes</taxon>
        <taxon>Agaricomycetidae</taxon>
        <taxon>Agaricales</taxon>
        <taxon>Marasmiineae</taxon>
        <taxon>Mycenaceae</taxon>
        <taxon>Mycena</taxon>
    </lineage>
</organism>
<reference evidence="2" key="1">
    <citation type="submission" date="2023-03" db="EMBL/GenBank/DDBJ databases">
        <title>Massive genome expansion in bonnet fungi (Mycena s.s.) driven by repeated elements and novel gene families across ecological guilds.</title>
        <authorList>
            <consortium name="Lawrence Berkeley National Laboratory"/>
            <person name="Harder C.B."/>
            <person name="Miyauchi S."/>
            <person name="Viragh M."/>
            <person name="Kuo A."/>
            <person name="Thoen E."/>
            <person name="Andreopoulos B."/>
            <person name="Lu D."/>
            <person name="Skrede I."/>
            <person name="Drula E."/>
            <person name="Henrissat B."/>
            <person name="Morin E."/>
            <person name="Kohler A."/>
            <person name="Barry K."/>
            <person name="LaButti K."/>
            <person name="Morin E."/>
            <person name="Salamov A."/>
            <person name="Lipzen A."/>
            <person name="Mereny Z."/>
            <person name="Hegedus B."/>
            <person name="Baldrian P."/>
            <person name="Stursova M."/>
            <person name="Weitz H."/>
            <person name="Taylor A."/>
            <person name="Grigoriev I.V."/>
            <person name="Nagy L.G."/>
            <person name="Martin F."/>
            <person name="Kauserud H."/>
        </authorList>
    </citation>
    <scope>NUCLEOTIDE SEQUENCE</scope>
    <source>
        <strain evidence="2">CBHHK002</strain>
    </source>
</reference>
<protein>
    <submittedName>
        <fullName evidence="2">Uncharacterized protein</fullName>
    </submittedName>
</protein>
<dbReference type="AlphaFoldDB" id="A0AAD7F268"/>
<keyword evidence="1" id="KW-0472">Membrane</keyword>
<evidence type="ECO:0000313" key="2">
    <source>
        <dbReference type="EMBL" id="KAJ7361014.1"/>
    </source>
</evidence>
<feature type="transmembrane region" description="Helical" evidence="1">
    <location>
        <begin position="58"/>
        <end position="80"/>
    </location>
</feature>
<keyword evidence="1" id="KW-1133">Transmembrane helix</keyword>
<sequence length="113" mass="12411">MSVHGHGGGLPPPPVAPTAWSLFVRHSHTLSLFTSFTLALAVLVFLILVYGSYWYTCIVGGVLGAVYAVDVGGMTAEYALHWKALTDEKRPSALLKTYDTYSKELKRIQEILE</sequence>
<gene>
    <name evidence="2" type="ORF">DFH08DRAFT_1074108</name>
</gene>
<name>A0AAD7F268_9AGAR</name>
<evidence type="ECO:0000256" key="1">
    <source>
        <dbReference type="SAM" id="Phobius"/>
    </source>
</evidence>
<dbReference type="Proteomes" id="UP001218218">
    <property type="component" value="Unassembled WGS sequence"/>
</dbReference>
<dbReference type="EMBL" id="JARIHO010000005">
    <property type="protein sequence ID" value="KAJ7361014.1"/>
    <property type="molecule type" value="Genomic_DNA"/>
</dbReference>
<evidence type="ECO:0000313" key="3">
    <source>
        <dbReference type="Proteomes" id="UP001218218"/>
    </source>
</evidence>
<feature type="transmembrane region" description="Helical" evidence="1">
    <location>
        <begin position="30"/>
        <end position="52"/>
    </location>
</feature>
<proteinExistence type="predicted"/>
<keyword evidence="1" id="KW-0812">Transmembrane</keyword>
<comment type="caution">
    <text evidence="2">The sequence shown here is derived from an EMBL/GenBank/DDBJ whole genome shotgun (WGS) entry which is preliminary data.</text>
</comment>
<keyword evidence="3" id="KW-1185">Reference proteome</keyword>
<accession>A0AAD7F268</accession>